<gene>
    <name evidence="1" type="ORF">QJS10_CPB11g01962</name>
</gene>
<comment type="caution">
    <text evidence="1">The sequence shown here is derived from an EMBL/GenBank/DDBJ whole genome shotgun (WGS) entry which is preliminary data.</text>
</comment>
<proteinExistence type="predicted"/>
<sequence length="53" mass="5935">MGEDYDGIEPNQRPKNICNGTQQRDITMIPALHVKPVEVKDNVGWGLIDEALD</sequence>
<reference evidence="1" key="1">
    <citation type="journal article" date="2023" name="Nat. Commun.">
        <title>Diploid and tetraploid genomes of Acorus and the evolution of monocots.</title>
        <authorList>
            <person name="Ma L."/>
            <person name="Liu K.W."/>
            <person name="Li Z."/>
            <person name="Hsiao Y.Y."/>
            <person name="Qi Y."/>
            <person name="Fu T."/>
            <person name="Tang G.D."/>
            <person name="Zhang D."/>
            <person name="Sun W.H."/>
            <person name="Liu D.K."/>
            <person name="Li Y."/>
            <person name="Chen G.Z."/>
            <person name="Liu X.D."/>
            <person name="Liao X.Y."/>
            <person name="Jiang Y.T."/>
            <person name="Yu X."/>
            <person name="Hao Y."/>
            <person name="Huang J."/>
            <person name="Zhao X.W."/>
            <person name="Ke S."/>
            <person name="Chen Y.Y."/>
            <person name="Wu W.L."/>
            <person name="Hsu J.L."/>
            <person name="Lin Y.F."/>
            <person name="Huang M.D."/>
            <person name="Li C.Y."/>
            <person name="Huang L."/>
            <person name="Wang Z.W."/>
            <person name="Zhao X."/>
            <person name="Zhong W.Y."/>
            <person name="Peng D.H."/>
            <person name="Ahmad S."/>
            <person name="Lan S."/>
            <person name="Zhang J.S."/>
            <person name="Tsai W.C."/>
            <person name="Van de Peer Y."/>
            <person name="Liu Z.J."/>
        </authorList>
    </citation>
    <scope>NUCLEOTIDE SEQUENCE</scope>
    <source>
        <strain evidence="1">CP</strain>
    </source>
</reference>
<evidence type="ECO:0000313" key="1">
    <source>
        <dbReference type="EMBL" id="KAK1303251.1"/>
    </source>
</evidence>
<reference evidence="1" key="2">
    <citation type="submission" date="2023-06" db="EMBL/GenBank/DDBJ databases">
        <authorList>
            <person name="Ma L."/>
            <person name="Liu K.-W."/>
            <person name="Li Z."/>
            <person name="Hsiao Y.-Y."/>
            <person name="Qi Y."/>
            <person name="Fu T."/>
            <person name="Tang G."/>
            <person name="Zhang D."/>
            <person name="Sun W.-H."/>
            <person name="Liu D.-K."/>
            <person name="Li Y."/>
            <person name="Chen G.-Z."/>
            <person name="Liu X.-D."/>
            <person name="Liao X.-Y."/>
            <person name="Jiang Y.-T."/>
            <person name="Yu X."/>
            <person name="Hao Y."/>
            <person name="Huang J."/>
            <person name="Zhao X.-W."/>
            <person name="Ke S."/>
            <person name="Chen Y.-Y."/>
            <person name="Wu W.-L."/>
            <person name="Hsu J.-L."/>
            <person name="Lin Y.-F."/>
            <person name="Huang M.-D."/>
            <person name="Li C.-Y."/>
            <person name="Huang L."/>
            <person name="Wang Z.-W."/>
            <person name="Zhao X."/>
            <person name="Zhong W.-Y."/>
            <person name="Peng D.-H."/>
            <person name="Ahmad S."/>
            <person name="Lan S."/>
            <person name="Zhang J.-S."/>
            <person name="Tsai W.-C."/>
            <person name="Van De Peer Y."/>
            <person name="Liu Z.-J."/>
        </authorList>
    </citation>
    <scope>NUCLEOTIDE SEQUENCE</scope>
    <source>
        <strain evidence="1">CP</strain>
        <tissue evidence="1">Leaves</tissue>
    </source>
</reference>
<protein>
    <submittedName>
        <fullName evidence="1">Uncharacterized protein</fullName>
    </submittedName>
</protein>
<dbReference type="EMBL" id="JAUJYO010000011">
    <property type="protein sequence ID" value="KAK1303251.1"/>
    <property type="molecule type" value="Genomic_DNA"/>
</dbReference>
<evidence type="ECO:0000313" key="2">
    <source>
        <dbReference type="Proteomes" id="UP001180020"/>
    </source>
</evidence>
<keyword evidence="2" id="KW-1185">Reference proteome</keyword>
<dbReference type="AlphaFoldDB" id="A0AAV9DQL8"/>
<dbReference type="Proteomes" id="UP001180020">
    <property type="component" value="Unassembled WGS sequence"/>
</dbReference>
<name>A0AAV9DQL8_ACOCL</name>
<organism evidence="1 2">
    <name type="scientific">Acorus calamus</name>
    <name type="common">Sweet flag</name>
    <dbReference type="NCBI Taxonomy" id="4465"/>
    <lineage>
        <taxon>Eukaryota</taxon>
        <taxon>Viridiplantae</taxon>
        <taxon>Streptophyta</taxon>
        <taxon>Embryophyta</taxon>
        <taxon>Tracheophyta</taxon>
        <taxon>Spermatophyta</taxon>
        <taxon>Magnoliopsida</taxon>
        <taxon>Liliopsida</taxon>
        <taxon>Acoraceae</taxon>
        <taxon>Acorus</taxon>
    </lineage>
</organism>
<accession>A0AAV9DQL8</accession>